<protein>
    <recommendedName>
        <fullName evidence="1">non-specific serine/threonine protein kinase</fullName>
        <ecNumber evidence="1">2.7.11.1</ecNumber>
    </recommendedName>
</protein>
<dbReference type="SUPFAM" id="SSF56112">
    <property type="entry name" value="Protein kinase-like (PK-like)"/>
    <property type="match status" value="1"/>
</dbReference>
<reference evidence="8 9" key="1">
    <citation type="submission" date="2024-04" db="EMBL/GenBank/DDBJ databases">
        <title>Tritrichomonas musculus Genome.</title>
        <authorList>
            <person name="Alves-Ferreira E."/>
            <person name="Grigg M."/>
            <person name="Lorenzi H."/>
            <person name="Galac M."/>
        </authorList>
    </citation>
    <scope>NUCLEOTIDE SEQUENCE [LARGE SCALE GENOMIC DNA]</scope>
    <source>
        <strain evidence="8 9">EAF2021</strain>
    </source>
</reference>
<dbReference type="PANTHER" id="PTHR48012:SF16">
    <property type="entry name" value="NON-SPECIFIC SERINE_THREONINE PROTEIN KINASE"/>
    <property type="match status" value="1"/>
</dbReference>
<evidence type="ECO:0000259" key="7">
    <source>
        <dbReference type="PROSITE" id="PS50011"/>
    </source>
</evidence>
<accession>A0ABR2K1T3</accession>
<feature type="compositionally biased region" description="Low complexity" evidence="6">
    <location>
        <begin position="415"/>
        <end position="441"/>
    </location>
</feature>
<keyword evidence="9" id="KW-1185">Reference proteome</keyword>
<evidence type="ECO:0000313" key="8">
    <source>
        <dbReference type="EMBL" id="KAK8885070.1"/>
    </source>
</evidence>
<feature type="binding site" evidence="4">
    <location>
        <position position="39"/>
    </location>
    <ligand>
        <name>ATP</name>
        <dbReference type="ChEBI" id="CHEBI:30616"/>
    </ligand>
</feature>
<keyword evidence="2 4" id="KW-0547">Nucleotide-binding</keyword>
<evidence type="ECO:0000256" key="1">
    <source>
        <dbReference type="ARBA" id="ARBA00012513"/>
    </source>
</evidence>
<proteinExistence type="predicted"/>
<feature type="compositionally biased region" description="Basic and acidic residues" evidence="6">
    <location>
        <begin position="333"/>
        <end position="346"/>
    </location>
</feature>
<dbReference type="InterPro" id="IPR050629">
    <property type="entry name" value="STE20/SPS1-PAK"/>
</dbReference>
<dbReference type="Proteomes" id="UP001470230">
    <property type="component" value="Unassembled WGS sequence"/>
</dbReference>
<feature type="compositionally biased region" description="Polar residues" evidence="6">
    <location>
        <begin position="384"/>
        <end position="402"/>
    </location>
</feature>
<dbReference type="Gene3D" id="1.10.510.10">
    <property type="entry name" value="Transferase(Phosphotransferase) domain 1"/>
    <property type="match status" value="1"/>
</dbReference>
<evidence type="ECO:0000256" key="3">
    <source>
        <dbReference type="ARBA" id="ARBA00022840"/>
    </source>
</evidence>
<dbReference type="SMART" id="SM00220">
    <property type="entry name" value="S_TKc"/>
    <property type="match status" value="1"/>
</dbReference>
<dbReference type="InterPro" id="IPR000719">
    <property type="entry name" value="Prot_kinase_dom"/>
</dbReference>
<dbReference type="InterPro" id="IPR001245">
    <property type="entry name" value="Ser-Thr/Tyr_kinase_cat_dom"/>
</dbReference>
<feature type="region of interest" description="Disordered" evidence="6">
    <location>
        <begin position="305"/>
        <end position="402"/>
    </location>
</feature>
<dbReference type="PANTHER" id="PTHR48012">
    <property type="entry name" value="STERILE20-LIKE KINASE, ISOFORM B-RELATED"/>
    <property type="match status" value="1"/>
</dbReference>
<keyword evidence="5" id="KW-0175">Coiled coil</keyword>
<dbReference type="Pfam" id="PF00069">
    <property type="entry name" value="Pkinase"/>
    <property type="match status" value="1"/>
</dbReference>
<dbReference type="PRINTS" id="PR00109">
    <property type="entry name" value="TYRKINASE"/>
</dbReference>
<feature type="compositionally biased region" description="Polar residues" evidence="6">
    <location>
        <begin position="309"/>
        <end position="332"/>
    </location>
</feature>
<feature type="compositionally biased region" description="Low complexity" evidence="6">
    <location>
        <begin position="356"/>
        <end position="369"/>
    </location>
</feature>
<dbReference type="EC" id="2.7.11.1" evidence="1"/>
<evidence type="ECO:0000256" key="5">
    <source>
        <dbReference type="SAM" id="Coils"/>
    </source>
</evidence>
<gene>
    <name evidence="8" type="ORF">M9Y10_044199</name>
</gene>
<feature type="domain" description="Protein kinase" evidence="7">
    <location>
        <begin position="10"/>
        <end position="270"/>
    </location>
</feature>
<evidence type="ECO:0000256" key="4">
    <source>
        <dbReference type="PROSITE-ProRule" id="PRU10141"/>
    </source>
</evidence>
<dbReference type="PROSITE" id="PS50011">
    <property type="entry name" value="PROTEIN_KINASE_DOM"/>
    <property type="match status" value="1"/>
</dbReference>
<feature type="region of interest" description="Disordered" evidence="6">
    <location>
        <begin position="415"/>
        <end position="454"/>
    </location>
</feature>
<evidence type="ECO:0000313" key="9">
    <source>
        <dbReference type="Proteomes" id="UP001470230"/>
    </source>
</evidence>
<name>A0ABR2K1T3_9EUKA</name>
<sequence>MTFPLDINQYQILERIGSGSTSQVYRAKCLTNNRIIAMKIIELELYPLEIDVLRREVAFWSRCHQNENIVDYHGSFINGSVLYILMEYLSGGSVLDIMREKFPNGFKDECQIATILKGILLALEYVHQHDQVHRDIKPGNVLINDEGTVKIGDFGVAASLLEEGRKRARYTVIGTLSYMAPEVLNKEISYTQKADIWSLGITAYEFATGSSPYQNFPPLSIVIQILKSPPPRLPKDETYSPELYDFVKVCLNHQTENRPTASTLLEHDFIKKAKDGKYLVETLLSQIPPLEQRSQRRQRIYEDLAPKPSNDSQSPPVWQFPSDNQSTQAEKSNATEEKEESIEHKGRFNIHITKQSSSGLKRSSSDLISNSEQLPKSQPPLDAQKNTTTQRQPKTQPLPNNRQKASIALQPEVLTSQTSAQQQPQTPFQQPTLQQPPAAQPENAVQAQPDSQQRKKNLRNQIADLSAKIEQLTRDNEQFRNQLKVITTRINLLVNKSKM</sequence>
<organism evidence="8 9">
    <name type="scientific">Tritrichomonas musculus</name>
    <dbReference type="NCBI Taxonomy" id="1915356"/>
    <lineage>
        <taxon>Eukaryota</taxon>
        <taxon>Metamonada</taxon>
        <taxon>Parabasalia</taxon>
        <taxon>Tritrichomonadida</taxon>
        <taxon>Tritrichomonadidae</taxon>
        <taxon>Tritrichomonas</taxon>
    </lineage>
</organism>
<dbReference type="InterPro" id="IPR017441">
    <property type="entry name" value="Protein_kinase_ATP_BS"/>
</dbReference>
<dbReference type="InterPro" id="IPR011009">
    <property type="entry name" value="Kinase-like_dom_sf"/>
</dbReference>
<dbReference type="PROSITE" id="PS00107">
    <property type="entry name" value="PROTEIN_KINASE_ATP"/>
    <property type="match status" value="1"/>
</dbReference>
<keyword evidence="3 4" id="KW-0067">ATP-binding</keyword>
<dbReference type="EMBL" id="JAPFFF010000008">
    <property type="protein sequence ID" value="KAK8885070.1"/>
    <property type="molecule type" value="Genomic_DNA"/>
</dbReference>
<evidence type="ECO:0000256" key="2">
    <source>
        <dbReference type="ARBA" id="ARBA00022741"/>
    </source>
</evidence>
<comment type="caution">
    <text evidence="8">The sequence shown here is derived from an EMBL/GenBank/DDBJ whole genome shotgun (WGS) entry which is preliminary data.</text>
</comment>
<evidence type="ECO:0000256" key="6">
    <source>
        <dbReference type="SAM" id="MobiDB-lite"/>
    </source>
</evidence>
<feature type="coiled-coil region" evidence="5">
    <location>
        <begin position="455"/>
        <end position="489"/>
    </location>
</feature>